<dbReference type="InterPro" id="IPR003593">
    <property type="entry name" value="AAA+_ATPase"/>
</dbReference>
<accession>A0A9P4J0A6</accession>
<dbReference type="CDD" id="cd00009">
    <property type="entry name" value="AAA"/>
    <property type="match status" value="1"/>
</dbReference>
<feature type="compositionally biased region" description="Polar residues" evidence="11">
    <location>
        <begin position="4395"/>
        <end position="4406"/>
    </location>
</feature>
<protein>
    <recommendedName>
        <fullName evidence="4 10">Midasin</fullName>
    </recommendedName>
</protein>
<keyword evidence="14" id="KW-1185">Reference proteome</keyword>
<dbReference type="InterPro" id="IPR011704">
    <property type="entry name" value="ATPase_dyneun-rel_AAA"/>
</dbReference>
<feature type="compositionally biased region" description="Basic and acidic residues" evidence="11">
    <location>
        <begin position="4055"/>
        <end position="4070"/>
    </location>
</feature>
<feature type="domain" description="VWFA" evidence="12">
    <location>
        <begin position="4685"/>
        <end position="4891"/>
    </location>
</feature>
<dbReference type="PROSITE" id="PS50234">
    <property type="entry name" value="VWFA"/>
    <property type="match status" value="1"/>
</dbReference>
<sequence>MDLTISWERLRFRLAELPDELRFVVGQHAYAKLPNLIARGLLSGTSTDILVACCEDLLPDSCARFSELGTPIEILEAYARILEFAPYLSETAYNYLTSPRCRSDLAQQFPGREVGYLLALIRLLHFDHNHFSTLVDLETLNLLSQHEDGVVRVLAGRLICMYLCAAEQTTRQLIERWQGEASDLGFWEGKEVHYKHLPLWEAQRHKDLRRELERNATIVASDLHDRIILETGNDSVASLAGVLLPRSRRGKVDLGTKPFVHTASADRNLQALGRAMRLSLPLLITGRAGSGKTTAITHAARCLGKLDSMITLHINEQSDAKTLIGIYTTGSSPGSFVWQAGVLTKAAMEGRWVLIEDLDRAPSEVMSVLLPLIERQELSIPGRNQTLRAALGFRLMATMRTIEDHAGREHDTSNRILGISKWNKISFISTPVEELPSMVSDSFCGIADHVPLLIQVFTNLQSLQKDSKRSGQSRTSTLRPLSQRELLNWAARVSGLVGGKTTISREEQDQIFLSAIDCFAGFLPDGVVKDEYTSCIARDCGIDPQRRDHLLTDRNIPHKIDSTSITIGLYSLARHTSSGLTHRNNSRFSVNRHTSRQLERIAAAVSEREPLLLVGETGTGKTTSIQYLADMLGKRLVPFNLSQQSESGDMLGGFKPVNTRTIVIPLQDEFDHLFKATFPPRVILKNQAFLELLEKCLSKQQWTRVCKCWHKAMGMVKELQRSSSSVDSIPLQNGDGRTPKKRKIESGLSEQLVSRWEKFNTQVRDVEIRLQSGSDSTVAFSFVEGGIVRAAREGDWVLLDEINLASPDTLEALADLFDKTPSITLNEAGSTSAIHAHPDFRIFSAMNPATDVGKKDLPSGIRSRFTELYVESPDRDLQSLQHIVQTYLGHTESVLSEATSRLHQEILGMSDEGKLVDGAGQRPHFSLRTLTRVLLFVRDIVSQCSLRRALHEGFCMSYLTMLDSESEQKVLPIILKHLYGKQVKQKSELKQSMKQPQSDHGSEFVQQGKYWMKTGKEVLQEQPNYIITDFVQRNLDNLIRAAMTRRFPILLQGPTSSGKTSMVEYLAKRSGHKFVRINNHEHTDLQEYLGSYISDREGKLVFQEGLLVRALREGHWIVLDELNLAPTDVLEALNRLLDDNRELLIPETQEVVRPHPDFMLFATQNPAGIYGGRKALSRAFRNRFLELHFDDIPISELHIILERRAQIPPTWSKLIVNVYKELSTLRQEGKVFEQKGFATLRDLFRWALRPVETKQQLAEHGFMLLGERCRRPEERQEVKEVIQRVMSSPGPKVEINEAALYGLLVDPAQSGGVVWTKAMKRLYGLTVSAIKNNEPVLLVGETGCGKTTVCQVIAQIRKQQLKIVNAHQNTETGDLIGAQRPSRNRSSVENKLVSMLQKFPEANVQATLTKSGLSAALKVLDSLDHKEDTADQLTPIREARNQLNILFEWKDGSLVEAMKTGSLFLLDEISLADDSVLERLNSVLEPHRSMLLAEKGSLDSFVTAAEDFQFFATMNPGGDYGKKELSPALRNRFTEIWVPALSDAEDILQVIGDKLDAKDLAQPMYEFASWFQSRYDSSATSSVHIRDLLAWAEFTNHRPDHIGQIPWFFHGASLVYVDSIGANPAGMIAINAQHVRLERFTCMTQLFKIVRMEGNPAVMDSIRTEIMGLSNHSRDFIRRIGRNFTGLLQEEAPTIMGNIFRVARAMHLPKPILLEGPPGVGKTTLVANLAEIAGINLTRINLSEQTDLMDLFGSDVPTEGQGLANFAWRDAPFLRAMRKGEWVLLDEMNLASQSVLEGLNACLDHRGEVYIPELNQTFYRHPDFRLFAAQNPHHQGGGRKGLPASFVNRFTVVYAESLVKEDILALLDLEGSDDEEVDDNYQRQENIVDFIENLSLAINERRFGDAGGPWELNLRDINRWNTLANAGDNLLIGCDFDYFVGTVIIQRFRTRKDRDFALEQFSNDFEPKVGASRKLDILYNMSRTSFQVGLAVLHRDTLTSPRLTRLFESYDIRPHLQILESLMLCISRNWPVLLVGASGVGKTTVVERLAKTVGANVSIFALNAEIDSMDLVGGYDQHDPMRGVHNIAKKLQSLSRSRLLSAYACGKRDPVVLKIWRTCGQLLSSFQSSEPSELRFLRDSLMNLYDEAPDNNTANAVIDGVREELDLLLAQEAHSARGQFEWIKGTLIQAMERGDWLVLDNANLCSPAALDRLNSLLEPNGKLHVNEHTDADGQAHSITPHRNFRIILTMDPKHGELSRALRNRCVELFMMPSDESNEGKAFTDLCPAYYYESYYSRLAHQDYLSQGRTAESSSLDAALVVERLSSEDLPMKDLILHDLQAGLFNCSQQTIKHLSLYMNSFNLFPRIEAATCNSPTENAEGLQLLHPLSNVPLTSANANCGAGPENDLWAVGAKADLRRHIATMTAALNDVKRTYRPGMGMSKLHESSAHEDSPGVFRVLFEAIRAFDAEMRLTDPITHAGHALNISMITTLKYAWWNLYDYFSNRQSSDIVLQMLWWHSYTQIRKMWSLYHSVNLEEMLTIWSKSADVETVTGDVTCIDALWHALRPSTAPDKESYDSHMEIVRPIKLFDDRLWSLPIPFDRLVQLRSSMTKILMMSSADKSARDEAAELIQSVLRQSELEDTTEQPITPFMQHEFERLAQLMDLWKAYNIVWNDHDGEKAMNFVYTLAGRSSQSIANTSAYKTGIETHPQTRLMFRLLCSFDGANGSVCVDRSASTALGGAVLERLRVVNSASIRQIGLLDHELTTMGNLVATNSQVLNIDAPLHLQEILKHLFMDTLDAVIHHSSRSSFVNVFANRLKDQAMANEEPEPSHGSVPDPAERRMIDCMLTFFQPVVDFLRQSFHECSSSPRSTNATDFAYAWLSFSVGCILLYTPTMSYDPAMAARLRWNLHLRGLETSRGEVEALQNLERFLTGQTKSTRITQAQTLVEHQMENSDQEPRVWRSPAGNTDAVQVLLRTLAQTMSTFKPRGEHEEEDRDGFLIAARDVQLRRSIDQIYTRLTTGFPEFRDFTEPLDGFLSCLRIGFYLLDSATETASTVSASQNLLSLVPLAGGSPELTRELGDNFESSCGLQALKYFGVVNTMRPKDSQLADVDAKLARILQSSHGLWKKKLETEQVKAATQSSMYRYRGDAELEGELDEAEFDQLFPSIDGDDQRNEIQNDHSIDIQRFSSDVAVAFEAYYRTGGRASDKILDLLDDVVTSKGLLDLAPIESLAQQPNLLPALVRQLDKRLNHLRGAGAVHRQYNIYTDTNVQEIQRMTTILAGVQSRFNVLHKAWPEHATLEDVLRTCKELKAFAYTDPLVKIITKLEKLHEQIHEWQTVASKEYSAASSYDSITELIVSWRQLELSTWSRMLDQEVSKCEYDAKSWFFLAYESIVSVTEYTEELDNDDTKTQSMDLIKTLDSFVRSTGLGQFRSRLQILSDLLRLISKERHGNGSSVARVAEALANFLSYMRPYESPVQEAIDRGRAALDKDMKNVIQLASWKDRNILALKQSAKHSHRKLFKVIRKFRALLGQPVEPIIMAGLKRISQTGPTNISVKHNYRSSKELEVILSAQRVNYEANIQGWTDFPARFRNTRSTVDLVQHFSKCPDSAISGAEEVYVWMQDVISEAELLRKATPSGLTTENKANAQHLKVRKRTLFADVLKYLRVMGFKSNLSTDVLSKQDSFAAVLAASLSSDGNAALSRAEAGVQEILHHMPQVRNAAREHSDDLTGAEVGRSIALLESMLHILLAQRQHAVVLVRSAKAFDEQFTLLRNLALLPGVTPISKPTAGAYDNIQDGLISTFGMLQAAAEIMRAQFRLAKEDGSLQIDTISQLSEELQRLSQQWTSLPNLPGGLISGATVKLVDTSNEAFARVSSGLDDMVEDNPALGPLFEEIKHWCPQRVLEKHALEPSRSLQQVQTSIFGLLDHMLGAVQSLPKILDGLPRSSEDTLWFIRESSVLELALAQLSLTAVTSELSAVLETLHHLDVNDCRTAVSLLLALSPIVSQYQTAHDQLLDRYLALHTSLTSMSSQFSRIFVNLARDGFCSPREKENDSNDADDSKVEAGTGLGEGEGAEDISKDIGDDEDLTELAQEQNQNETGEELEDQKDAVDMADADLEGDMGEGETKEEGEGDEEDEDQGDIDEEAGSVDDLGESTVDEKMWDEGGKMDAEKDQTADNAEGTKDKDELAAAEDQPKKQPETSNAEGGEEDEAEEELVGADEDENGPPQEAERADPTMQEQENLDLPDDIDMDGGKDEAEPDDDFDMLENEEQEPDTKPEGDIDGEGEKVAEEVEALDQEMNEDLSDELGEETKEAGENADDEEAPADPEDVLQDNRPDDAVAADDIVPSDTRGTGLDQDQRQDEMDTDAQSGAAERPQGAEGETKEMQQASGNQGQRGDTTEEAAQTEPEAAEESEQASDAFKQLGDALEKWYRKQSEIQNAKHREEEAAKQDTKPESENVEFEHLEDENMQADAQAIGAAREEEATAIDDAGTGVNEDERRDQFPDDERPDVEGEQQDIEMANAEKKDSAEDTQPQESDAAKAFVGERSQLGLGDEASRPPTPMSVDPDDSAEDAVSHLDNRLQTTTLAGPSSAPLLLSEAQTIWSHHESRTRTLSLQLQEQLRLILSPTQSSKLRGDFRTGKRLNIKRIIPYIASNYKRDKIWLRRSVPSKRQYQIMLAVDDSRSMAEASVDGLAFDTLALVSKALVMLETGDLAVVGFGKDVVTPVGFGDALGGDAGAKIVQQLRFDQTGTDVKGLLARAQGMFEDAALRRSGPQDQVWQLMLVVGDGVFEDAEGVRRAERQLREMGVMVVFVVVDAFGQSSAEGGKKQSITELQVATFSKGPDGNTRLETRKYLETFPFRYYLIVRDVAELPGVLASALRQWFAEVAESG</sequence>
<evidence type="ECO:0000256" key="3">
    <source>
        <dbReference type="ARBA" id="ARBA00007188"/>
    </source>
</evidence>
<keyword evidence="8 10" id="KW-0143">Chaperone</keyword>
<keyword evidence="9 10" id="KW-0539">Nucleus</keyword>
<dbReference type="GO" id="GO:0030687">
    <property type="term" value="C:preribosome, large subunit precursor"/>
    <property type="evidence" value="ECO:0007669"/>
    <property type="project" value="TreeGrafter"/>
</dbReference>
<proteinExistence type="inferred from homology"/>
<dbReference type="Pfam" id="PF17865">
    <property type="entry name" value="AAA_lid_5"/>
    <property type="match status" value="1"/>
</dbReference>
<dbReference type="Gene3D" id="3.40.50.300">
    <property type="entry name" value="P-loop containing nucleotide triphosphate hydrolases"/>
    <property type="match status" value="6"/>
</dbReference>
<dbReference type="SUPFAM" id="SSF52540">
    <property type="entry name" value="P-loop containing nucleoside triphosphate hydrolases"/>
    <property type="match status" value="6"/>
</dbReference>
<dbReference type="InterPro" id="IPR002035">
    <property type="entry name" value="VWF_A"/>
</dbReference>
<evidence type="ECO:0000256" key="9">
    <source>
        <dbReference type="ARBA" id="ARBA00023242"/>
    </source>
</evidence>
<evidence type="ECO:0000256" key="10">
    <source>
        <dbReference type="PIRNR" id="PIRNR010340"/>
    </source>
</evidence>
<feature type="compositionally biased region" description="Acidic residues" evidence="11">
    <location>
        <begin position="4107"/>
        <end position="4131"/>
    </location>
</feature>
<feature type="region of interest" description="Disordered" evidence="11">
    <location>
        <begin position="4446"/>
        <end position="4585"/>
    </location>
</feature>
<evidence type="ECO:0000256" key="8">
    <source>
        <dbReference type="ARBA" id="ARBA00023186"/>
    </source>
</evidence>
<evidence type="ECO:0000256" key="6">
    <source>
        <dbReference type="ARBA" id="ARBA00022741"/>
    </source>
</evidence>
<dbReference type="InterPro" id="IPR027417">
    <property type="entry name" value="P-loop_NTPase"/>
</dbReference>
<feature type="compositionally biased region" description="Acidic residues" evidence="11">
    <location>
        <begin position="4300"/>
        <end position="4317"/>
    </location>
</feature>
<comment type="subcellular location">
    <subcellularLocation>
        <location evidence="1">Nucleus</location>
        <location evidence="1">Nucleolus</location>
    </subcellularLocation>
    <subcellularLocation>
        <location evidence="2">Nucleus</location>
        <location evidence="2">Nucleoplasm</location>
    </subcellularLocation>
</comment>
<comment type="caution">
    <text evidence="13">The sequence shown here is derived from an EMBL/GenBank/DDBJ whole genome shotgun (WGS) entry which is preliminary data.</text>
</comment>
<dbReference type="EMBL" id="ML996090">
    <property type="protein sequence ID" value="KAF2150048.1"/>
    <property type="molecule type" value="Genomic_DNA"/>
</dbReference>
<feature type="compositionally biased region" description="Basic and acidic residues" evidence="11">
    <location>
        <begin position="4165"/>
        <end position="4207"/>
    </location>
</feature>
<evidence type="ECO:0000256" key="4">
    <source>
        <dbReference type="ARBA" id="ARBA00017143"/>
    </source>
</evidence>
<keyword evidence="7 10" id="KW-0067">ATP-binding</keyword>
<feature type="compositionally biased region" description="Acidic residues" evidence="11">
    <location>
        <begin position="4249"/>
        <end position="4259"/>
    </location>
</feature>
<dbReference type="FunFam" id="3.40.50.300:FF:000712">
    <property type="entry name" value="Midasin"/>
    <property type="match status" value="1"/>
</dbReference>
<evidence type="ECO:0000256" key="11">
    <source>
        <dbReference type="SAM" id="MobiDB-lite"/>
    </source>
</evidence>
<keyword evidence="13" id="KW-0378">Hydrolase</keyword>
<dbReference type="FunFam" id="3.40.50.300:FF:000142">
    <property type="entry name" value="Midasin"/>
    <property type="match status" value="1"/>
</dbReference>
<feature type="region of interest" description="Disordered" evidence="11">
    <location>
        <begin position="4055"/>
        <end position="4088"/>
    </location>
</feature>
<dbReference type="GO" id="GO:0005524">
    <property type="term" value="F:ATP binding"/>
    <property type="evidence" value="ECO:0007669"/>
    <property type="project" value="UniProtKB-KW"/>
</dbReference>
<keyword evidence="5" id="KW-0597">Phosphoprotein</keyword>
<name>A0A9P4J0A6_9PEZI</name>
<reference evidence="13" key="1">
    <citation type="journal article" date="2020" name="Stud. Mycol.">
        <title>101 Dothideomycetes genomes: a test case for predicting lifestyles and emergence of pathogens.</title>
        <authorList>
            <person name="Haridas S."/>
            <person name="Albert R."/>
            <person name="Binder M."/>
            <person name="Bloem J."/>
            <person name="Labutti K."/>
            <person name="Salamov A."/>
            <person name="Andreopoulos B."/>
            <person name="Baker S."/>
            <person name="Barry K."/>
            <person name="Bills G."/>
            <person name="Bluhm B."/>
            <person name="Cannon C."/>
            <person name="Castanera R."/>
            <person name="Culley D."/>
            <person name="Daum C."/>
            <person name="Ezra D."/>
            <person name="Gonzalez J."/>
            <person name="Henrissat B."/>
            <person name="Kuo A."/>
            <person name="Liang C."/>
            <person name="Lipzen A."/>
            <person name="Lutzoni F."/>
            <person name="Magnuson J."/>
            <person name="Mondo S."/>
            <person name="Nolan M."/>
            <person name="Ohm R."/>
            <person name="Pangilinan J."/>
            <person name="Park H.-J."/>
            <person name="Ramirez L."/>
            <person name="Alfaro M."/>
            <person name="Sun H."/>
            <person name="Tritt A."/>
            <person name="Yoshinaga Y."/>
            <person name="Zwiers L.-H."/>
            <person name="Turgeon B."/>
            <person name="Goodwin S."/>
            <person name="Spatafora J."/>
            <person name="Crous P."/>
            <person name="Grigoriev I."/>
        </authorList>
    </citation>
    <scope>NUCLEOTIDE SEQUENCE</scope>
    <source>
        <strain evidence="13">CBS 260.36</strain>
    </source>
</reference>
<dbReference type="InterPro" id="IPR036465">
    <property type="entry name" value="vWFA_dom_sf"/>
</dbReference>
<dbReference type="OrthoDB" id="5186at2759"/>
<dbReference type="Pfam" id="PF07728">
    <property type="entry name" value="AAA_5"/>
    <property type="match status" value="7"/>
</dbReference>
<dbReference type="PANTHER" id="PTHR48103:SF2">
    <property type="entry name" value="MIDASIN"/>
    <property type="match status" value="1"/>
</dbReference>
<dbReference type="SMART" id="SM00382">
    <property type="entry name" value="AAA"/>
    <property type="match status" value="6"/>
</dbReference>
<dbReference type="PIRSF" id="PIRSF010340">
    <property type="entry name" value="Midasin"/>
    <property type="match status" value="1"/>
</dbReference>
<evidence type="ECO:0000256" key="5">
    <source>
        <dbReference type="ARBA" id="ARBA00022553"/>
    </source>
</evidence>
<dbReference type="InterPro" id="IPR040848">
    <property type="entry name" value="AAA_lid_7"/>
</dbReference>
<dbReference type="Proteomes" id="UP000799439">
    <property type="component" value="Unassembled WGS sequence"/>
</dbReference>
<dbReference type="GO" id="GO:0016887">
    <property type="term" value="F:ATP hydrolysis activity"/>
    <property type="evidence" value="ECO:0007669"/>
    <property type="project" value="InterPro"/>
</dbReference>
<keyword evidence="6 10" id="KW-0547">Nucleotide-binding</keyword>
<dbReference type="FunFam" id="3.40.50.300:FF:000582">
    <property type="entry name" value="Midasin"/>
    <property type="match status" value="1"/>
</dbReference>
<dbReference type="InterPro" id="IPR048617">
    <property type="entry name" value="MDN1_AAA_lid_4"/>
</dbReference>
<dbReference type="GO" id="GO:0005730">
    <property type="term" value="C:nucleolus"/>
    <property type="evidence" value="ECO:0007669"/>
    <property type="project" value="UniProtKB-SubCell"/>
</dbReference>
<dbReference type="FunFam" id="3.40.50.300:FF:001368">
    <property type="entry name" value="Midasin"/>
    <property type="match status" value="1"/>
</dbReference>
<dbReference type="PANTHER" id="PTHR48103">
    <property type="entry name" value="MIDASIN-RELATED"/>
    <property type="match status" value="1"/>
</dbReference>
<organism evidence="13 14">
    <name type="scientific">Myriangium duriaei CBS 260.36</name>
    <dbReference type="NCBI Taxonomy" id="1168546"/>
    <lineage>
        <taxon>Eukaryota</taxon>
        <taxon>Fungi</taxon>
        <taxon>Dikarya</taxon>
        <taxon>Ascomycota</taxon>
        <taxon>Pezizomycotina</taxon>
        <taxon>Dothideomycetes</taxon>
        <taxon>Dothideomycetidae</taxon>
        <taxon>Myriangiales</taxon>
        <taxon>Myriangiaceae</taxon>
        <taxon>Myriangium</taxon>
    </lineage>
</organism>
<feature type="compositionally biased region" description="Basic and acidic residues" evidence="11">
    <location>
        <begin position="4506"/>
        <end position="4516"/>
    </location>
</feature>
<feature type="compositionally biased region" description="Acidic residues" evidence="11">
    <location>
        <begin position="4214"/>
        <end position="4232"/>
    </location>
</feature>
<evidence type="ECO:0000313" key="13">
    <source>
        <dbReference type="EMBL" id="KAF2150048.1"/>
    </source>
</evidence>
<feature type="compositionally biased region" description="Acidic residues" evidence="11">
    <location>
        <begin position="4517"/>
        <end position="4527"/>
    </location>
</feature>
<feature type="compositionally biased region" description="Acidic residues" evidence="11">
    <location>
        <begin position="4138"/>
        <end position="4161"/>
    </location>
</feature>
<dbReference type="GO" id="GO:0005654">
    <property type="term" value="C:nucleoplasm"/>
    <property type="evidence" value="ECO:0007669"/>
    <property type="project" value="UniProtKB-SubCell"/>
</dbReference>
<dbReference type="InterPro" id="IPR012099">
    <property type="entry name" value="Midasin"/>
</dbReference>
<dbReference type="Gene3D" id="3.40.50.410">
    <property type="entry name" value="von Willebrand factor, type A domain"/>
    <property type="match status" value="1"/>
</dbReference>
<feature type="compositionally biased region" description="Acidic residues" evidence="11">
    <location>
        <begin position="4266"/>
        <end position="4281"/>
    </location>
</feature>
<evidence type="ECO:0000313" key="14">
    <source>
        <dbReference type="Proteomes" id="UP000799439"/>
    </source>
</evidence>
<evidence type="ECO:0000259" key="12">
    <source>
        <dbReference type="PROSITE" id="PS50234"/>
    </source>
</evidence>
<evidence type="ECO:0000256" key="1">
    <source>
        <dbReference type="ARBA" id="ARBA00004604"/>
    </source>
</evidence>
<comment type="similarity">
    <text evidence="3 10">Belongs to the midasin family.</text>
</comment>
<evidence type="ECO:0000256" key="2">
    <source>
        <dbReference type="ARBA" id="ARBA00004642"/>
    </source>
</evidence>
<dbReference type="Pfam" id="PF21108">
    <property type="entry name" value="MDN1_4th"/>
    <property type="match status" value="1"/>
</dbReference>
<evidence type="ECO:0000256" key="7">
    <source>
        <dbReference type="ARBA" id="ARBA00022840"/>
    </source>
</evidence>
<dbReference type="GO" id="GO:0000055">
    <property type="term" value="P:ribosomal large subunit export from nucleus"/>
    <property type="evidence" value="ECO:0007669"/>
    <property type="project" value="TreeGrafter"/>
</dbReference>
<dbReference type="Pfam" id="PF17867">
    <property type="entry name" value="AAA_lid_7"/>
    <property type="match status" value="3"/>
</dbReference>
<dbReference type="GO" id="GO:0000027">
    <property type="term" value="P:ribosomal large subunit assembly"/>
    <property type="evidence" value="ECO:0007669"/>
    <property type="project" value="InterPro"/>
</dbReference>
<feature type="compositionally biased region" description="Basic and acidic residues" evidence="11">
    <location>
        <begin position="4282"/>
        <end position="4299"/>
    </location>
</feature>
<feature type="region of interest" description="Disordered" evidence="11">
    <location>
        <begin position="4102"/>
        <end position="4433"/>
    </location>
</feature>
<dbReference type="SUPFAM" id="SSF53300">
    <property type="entry name" value="vWA-like"/>
    <property type="match status" value="1"/>
</dbReference>
<feature type="compositionally biased region" description="Acidic residues" evidence="11">
    <location>
        <begin position="4325"/>
        <end position="4340"/>
    </location>
</feature>
<feature type="compositionally biased region" description="Basic and acidic residues" evidence="11">
    <location>
        <begin position="4446"/>
        <end position="4472"/>
    </location>
</feature>
<dbReference type="InterPro" id="IPR041190">
    <property type="entry name" value="Midasin_AAA_lid_5"/>
</dbReference>
<gene>
    <name evidence="13" type="ORF">K461DRAFT_323534</name>
</gene>
<comment type="function">
    <text evidence="10">Nuclear chaperone required for maturation and nuclear export of pre-60S ribosome subunits.</text>
</comment>